<gene>
    <name evidence="3" type="ORF">CJOHNSTONI_LOCUS7049</name>
</gene>
<dbReference type="PROSITE" id="PS50157">
    <property type="entry name" value="ZINC_FINGER_C2H2_2"/>
    <property type="match status" value="1"/>
</dbReference>
<evidence type="ECO:0000259" key="2">
    <source>
        <dbReference type="PROSITE" id="PS50157"/>
    </source>
</evidence>
<organism evidence="3 4">
    <name type="scientific">Cercopithifilaria johnstoni</name>
    <dbReference type="NCBI Taxonomy" id="2874296"/>
    <lineage>
        <taxon>Eukaryota</taxon>
        <taxon>Metazoa</taxon>
        <taxon>Ecdysozoa</taxon>
        <taxon>Nematoda</taxon>
        <taxon>Chromadorea</taxon>
        <taxon>Rhabditida</taxon>
        <taxon>Spirurina</taxon>
        <taxon>Spiruromorpha</taxon>
        <taxon>Filarioidea</taxon>
        <taxon>Onchocercidae</taxon>
        <taxon>Cercopithifilaria</taxon>
    </lineage>
</organism>
<evidence type="ECO:0000313" key="3">
    <source>
        <dbReference type="EMBL" id="CAG9537206.1"/>
    </source>
</evidence>
<keyword evidence="1" id="KW-0863">Zinc-finger</keyword>
<dbReference type="GO" id="GO:0008270">
    <property type="term" value="F:zinc ion binding"/>
    <property type="evidence" value="ECO:0007669"/>
    <property type="project" value="UniProtKB-KW"/>
</dbReference>
<reference evidence="3" key="1">
    <citation type="submission" date="2021-09" db="EMBL/GenBank/DDBJ databases">
        <authorList>
            <consortium name="Pathogen Informatics"/>
        </authorList>
    </citation>
    <scope>NUCLEOTIDE SEQUENCE</scope>
</reference>
<proteinExistence type="predicted"/>
<protein>
    <recommendedName>
        <fullName evidence="2">C2H2-type domain-containing protein</fullName>
    </recommendedName>
</protein>
<evidence type="ECO:0000313" key="4">
    <source>
        <dbReference type="Proteomes" id="UP000746747"/>
    </source>
</evidence>
<comment type="caution">
    <text evidence="3">The sequence shown here is derived from an EMBL/GenBank/DDBJ whole genome shotgun (WGS) entry which is preliminary data.</text>
</comment>
<name>A0A8J2M7Q4_9BILA</name>
<accession>A0A8J2M7Q4</accession>
<keyword evidence="4" id="KW-1185">Reference proteome</keyword>
<evidence type="ECO:0000256" key="1">
    <source>
        <dbReference type="PROSITE-ProRule" id="PRU00042"/>
    </source>
</evidence>
<dbReference type="Proteomes" id="UP000746747">
    <property type="component" value="Unassembled WGS sequence"/>
</dbReference>
<keyword evidence="1" id="KW-0862">Zinc</keyword>
<dbReference type="PROSITE" id="PS00028">
    <property type="entry name" value="ZINC_FINGER_C2H2_1"/>
    <property type="match status" value="1"/>
</dbReference>
<dbReference type="Gene3D" id="3.30.160.60">
    <property type="entry name" value="Classic Zinc Finger"/>
    <property type="match status" value="1"/>
</dbReference>
<dbReference type="InterPro" id="IPR013087">
    <property type="entry name" value="Znf_C2H2_type"/>
</dbReference>
<dbReference type="EMBL" id="CAKAEH010001525">
    <property type="protein sequence ID" value="CAG9537206.1"/>
    <property type="molecule type" value="Genomic_DNA"/>
</dbReference>
<dbReference type="OrthoDB" id="5803872at2759"/>
<sequence>MDPLQLRLLVQILQQPEQKMLELKGNQTTMENLQQQILNSEQMANNFGFALFDMQRNGTTYPNFMQNLNAHAISSSPTCNRQPIFSEFNSIMNTNYLPAVAPSTLPLLNIPSVEEAQFDDMSNFLVADELQKIANSTTQAWQNLMRHHEMQLPRLTAQHGLHQQVPSVSPFMKRRTSESFQQQAMESGEMTVIKRAKVIVIEQKEPESTPCCSSNDCVRISTLQRMERSQEKIKEFGSNIYGKKRRRRNVKCDTNGASNHHNDNCENEDGEDVQYVDVESIDEKLDTKKQRKALIEFYRKLKTIRMSYAREDLLICQMCEQKVQNSDSLILIHLYGHAEVMPYRCKMCGASECQLERIYAHIRQGHPNKDPSITYENRRNMSQLISLLRTCFPRNITKAKAAYSNLIDKICAIAKEKSLTKLTCMICTRKISTRKKSLMRHAQAHLHYRCKDCGIILFGETTIIEHDINKHGVVDPQRSIHYDACINTSEKREITLKNCFNNILNEKL</sequence>
<keyword evidence="1" id="KW-0479">Metal-binding</keyword>
<feature type="domain" description="C2H2-type" evidence="2">
    <location>
        <begin position="343"/>
        <end position="371"/>
    </location>
</feature>
<dbReference type="AlphaFoldDB" id="A0A8J2M7Q4"/>
<dbReference type="SMART" id="SM00355">
    <property type="entry name" value="ZnF_C2H2"/>
    <property type="match status" value="4"/>
</dbReference>